<dbReference type="EMBL" id="AP027734">
    <property type="protein sequence ID" value="BDZ54048.1"/>
    <property type="molecule type" value="Genomic_DNA"/>
</dbReference>
<reference evidence="2" key="1">
    <citation type="journal article" date="2019" name="Int. J. Syst. Evol. Microbiol.">
        <title>The Global Catalogue of Microorganisms (GCM) 10K type strain sequencing project: providing services to taxonomists for standard genome sequencing and annotation.</title>
        <authorList>
            <consortium name="The Broad Institute Genomics Platform"/>
            <consortium name="The Broad Institute Genome Sequencing Center for Infectious Disease"/>
            <person name="Wu L."/>
            <person name="Ma J."/>
        </authorList>
    </citation>
    <scope>NUCLEOTIDE SEQUENCE [LARGE SCALE GENOMIC DNA]</scope>
    <source>
        <strain evidence="2">NBRC 109019</strain>
    </source>
</reference>
<name>A0ABM8GZZ3_9MICO</name>
<protein>
    <submittedName>
        <fullName evidence="1">Uncharacterized protein</fullName>
    </submittedName>
</protein>
<accession>A0ABM8GZZ3</accession>
<evidence type="ECO:0000313" key="1">
    <source>
        <dbReference type="EMBL" id="BDZ54048.1"/>
    </source>
</evidence>
<organism evidence="1 2">
    <name type="scientific">Agromyces marinus</name>
    <dbReference type="NCBI Taxonomy" id="1389020"/>
    <lineage>
        <taxon>Bacteria</taxon>
        <taxon>Bacillati</taxon>
        <taxon>Actinomycetota</taxon>
        <taxon>Actinomycetes</taxon>
        <taxon>Micrococcales</taxon>
        <taxon>Microbacteriaceae</taxon>
        <taxon>Agromyces</taxon>
    </lineage>
</organism>
<dbReference type="Proteomes" id="UP001321477">
    <property type="component" value="Chromosome"/>
</dbReference>
<evidence type="ECO:0000313" key="2">
    <source>
        <dbReference type="Proteomes" id="UP001321477"/>
    </source>
</evidence>
<keyword evidence="2" id="KW-1185">Reference proteome</keyword>
<sequence>MVVMPWLSEPRIQNHEEALLLPPLLDLLRATGRVRESTLVVSEFPWNGRRVDLATLSVTRTTSAYELKLASFQRALEQAMYNRLSFDRSWIVTRGLPKQTGLLQAAENGIGVMTLDGASMRILVLARPQQRSRTVRARLVAKLQAERSKSV</sequence>
<proteinExistence type="predicted"/>
<gene>
    <name evidence="1" type="ORF">GCM10025870_11210</name>
</gene>